<dbReference type="RefSeq" id="WP_343760034.1">
    <property type="nucleotide sequence ID" value="NZ_BAAACG010000008.1"/>
</dbReference>
<proteinExistence type="predicted"/>
<sequence>MSRFTIPRDLYFGKGAINELKNALEGYKKAIVVSGGSSMKKYGFLEKLQKVLEDAGLEVKLFEGVEPDPSIETVMKGAKAMRDFEPDVIVSIGGGSPIDAAKAMWVFYENPEKTFEDIKTPFTMPKLRNKAIFVAIPSTSGTATEVTAFSVITDYSNKVKYPLADFEITPDIAVLDSEIPNTMPKFLVADTGMDALTHAIEAYVASNRSPFSDPLAIKAINMICENLIDSYNGDEEARGNMHIAQCLAGMAFSNALLGVVHSLAHKIGAQYKISHGRCNAILLPYVIKYNSKVCMKDFAYIAKSLGLPGNSDKALVDSLISKVDEFNIKLGIGKAIKDHGVSEEQFKESLDFIAKNAVEDPCTGSNPRKTDIANMKKILEFAYYGKDINF</sequence>
<dbReference type="EMBL" id="BAAACG010000008">
    <property type="protein sequence ID" value="GAA0737106.1"/>
    <property type="molecule type" value="Genomic_DNA"/>
</dbReference>
<evidence type="ECO:0000313" key="5">
    <source>
        <dbReference type="Proteomes" id="UP001501510"/>
    </source>
</evidence>
<feature type="domain" description="Fe-containing alcohol dehydrogenase-like C-terminal" evidence="3">
    <location>
        <begin position="189"/>
        <end position="382"/>
    </location>
</feature>
<dbReference type="PROSITE" id="PS00913">
    <property type="entry name" value="ADH_IRON_1"/>
    <property type="match status" value="1"/>
</dbReference>
<comment type="caution">
    <text evidence="4">The sequence shown here is derived from an EMBL/GenBank/DDBJ whole genome shotgun (WGS) entry which is preliminary data.</text>
</comment>
<dbReference type="InterPro" id="IPR001670">
    <property type="entry name" value="ADH_Fe/GldA"/>
</dbReference>
<evidence type="ECO:0000259" key="2">
    <source>
        <dbReference type="Pfam" id="PF00465"/>
    </source>
</evidence>
<evidence type="ECO:0000256" key="1">
    <source>
        <dbReference type="ARBA" id="ARBA00023002"/>
    </source>
</evidence>
<feature type="domain" description="Alcohol dehydrogenase iron-type/glycerol dehydrogenase GldA" evidence="2">
    <location>
        <begin position="7"/>
        <end position="176"/>
    </location>
</feature>
<dbReference type="Proteomes" id="UP001501510">
    <property type="component" value="Unassembled WGS sequence"/>
</dbReference>
<accession>A0ABP3URF3</accession>
<gene>
    <name evidence="4" type="ORF">GCM10008906_12850</name>
</gene>
<reference evidence="5" key="1">
    <citation type="journal article" date="2019" name="Int. J. Syst. Evol. Microbiol.">
        <title>The Global Catalogue of Microorganisms (GCM) 10K type strain sequencing project: providing services to taxonomists for standard genome sequencing and annotation.</title>
        <authorList>
            <consortium name="The Broad Institute Genomics Platform"/>
            <consortium name="The Broad Institute Genome Sequencing Center for Infectious Disease"/>
            <person name="Wu L."/>
            <person name="Ma J."/>
        </authorList>
    </citation>
    <scope>NUCLEOTIDE SEQUENCE [LARGE SCALE GENOMIC DNA]</scope>
    <source>
        <strain evidence="5">JCM 1407</strain>
    </source>
</reference>
<dbReference type="InterPro" id="IPR034802">
    <property type="entry name" value="NADPH_BDH"/>
</dbReference>
<dbReference type="InterPro" id="IPR018211">
    <property type="entry name" value="ADH_Fe_CS"/>
</dbReference>
<dbReference type="Gene3D" id="3.40.50.1970">
    <property type="match status" value="1"/>
</dbReference>
<dbReference type="CDD" id="cd08179">
    <property type="entry name" value="NADPH_BDH"/>
    <property type="match status" value="1"/>
</dbReference>
<protein>
    <submittedName>
        <fullName evidence="4">Iron-containing alcohol dehydrogenase</fullName>
    </submittedName>
</protein>
<dbReference type="PANTHER" id="PTHR11496:SF83">
    <property type="entry name" value="HYDROXYACID-OXOACID TRANSHYDROGENASE, MITOCHONDRIAL"/>
    <property type="match status" value="1"/>
</dbReference>
<dbReference type="Pfam" id="PF00465">
    <property type="entry name" value="Fe-ADH"/>
    <property type="match status" value="1"/>
</dbReference>
<dbReference type="InterPro" id="IPR056798">
    <property type="entry name" value="ADH_Fe_C"/>
</dbReference>
<keyword evidence="5" id="KW-1185">Reference proteome</keyword>
<dbReference type="PROSITE" id="PS00060">
    <property type="entry name" value="ADH_IRON_2"/>
    <property type="match status" value="1"/>
</dbReference>
<evidence type="ECO:0000313" key="4">
    <source>
        <dbReference type="EMBL" id="GAA0737106.1"/>
    </source>
</evidence>
<evidence type="ECO:0000259" key="3">
    <source>
        <dbReference type="Pfam" id="PF25137"/>
    </source>
</evidence>
<keyword evidence="1" id="KW-0560">Oxidoreductase</keyword>
<dbReference type="InterPro" id="IPR039697">
    <property type="entry name" value="Alcohol_dehydrogenase_Fe"/>
</dbReference>
<dbReference type="Pfam" id="PF25137">
    <property type="entry name" value="ADH_Fe_C"/>
    <property type="match status" value="1"/>
</dbReference>
<dbReference type="Gene3D" id="1.20.1090.10">
    <property type="entry name" value="Dehydroquinate synthase-like - alpha domain"/>
    <property type="match status" value="1"/>
</dbReference>
<name>A0ABP3URF3_9CLOT</name>
<organism evidence="4 5">
    <name type="scientific">Clostridium oceanicum</name>
    <dbReference type="NCBI Taxonomy" id="1543"/>
    <lineage>
        <taxon>Bacteria</taxon>
        <taxon>Bacillati</taxon>
        <taxon>Bacillota</taxon>
        <taxon>Clostridia</taxon>
        <taxon>Eubacteriales</taxon>
        <taxon>Clostridiaceae</taxon>
        <taxon>Clostridium</taxon>
    </lineage>
</organism>
<dbReference type="PANTHER" id="PTHR11496">
    <property type="entry name" value="ALCOHOL DEHYDROGENASE"/>
    <property type="match status" value="1"/>
</dbReference>
<dbReference type="SUPFAM" id="SSF56796">
    <property type="entry name" value="Dehydroquinate synthase-like"/>
    <property type="match status" value="1"/>
</dbReference>